<sequence length="341" mass="35734">MSAALAPTVPAGRFTGLLRAEAHRFLARRFLRVLLLLTLLGWAGALVIGLLAFQSPTPEALAAAQAQQQESIESSNAYRQQCVADPGRPSDVPVDEYCGEPADEQNTPVSIFLQPAPYSFVSDTDDGVVSVAAVGAALAFLVGATFVGAEWSTRSMVALLFWETRRPRVMAAKLVVTAVASALVGLLLQVLWLGMAGLLQAVAGDGLAPPGGFWSELVAGQGRGVLLTVFAGLLGFGLTNLLRNTGAATGVAFVYVVIVETAVRGLRPAWQPWLLTNNAAALVLPDGLELSWTDERVPPGGSPTGVVEYLLGHGQAAVYLTVVTAAVVGLGVLLFSRRDLH</sequence>
<dbReference type="Proteomes" id="UP000247602">
    <property type="component" value="Unassembled WGS sequence"/>
</dbReference>
<evidence type="ECO:0000313" key="4">
    <source>
        <dbReference type="Proteomes" id="UP000247602"/>
    </source>
</evidence>
<dbReference type="Proteomes" id="UP000580718">
    <property type="component" value="Unassembled WGS sequence"/>
</dbReference>
<evidence type="ECO:0000313" key="3">
    <source>
        <dbReference type="EMBL" id="PZA19097.1"/>
    </source>
</evidence>
<comment type="caution">
    <text evidence="3">The sequence shown here is derived from an EMBL/GenBank/DDBJ whole genome shotgun (WGS) entry which is preliminary data.</text>
</comment>
<evidence type="ECO:0008006" key="6">
    <source>
        <dbReference type="Google" id="ProtNLM"/>
    </source>
</evidence>
<reference evidence="3 4" key="1">
    <citation type="submission" date="2018-06" db="EMBL/GenBank/DDBJ databases">
        <title>Draft genome sequence of Modestobacter versicolor CP153-2.</title>
        <authorList>
            <person name="Gundlapally S.R."/>
        </authorList>
    </citation>
    <scope>NUCLEOTIDE SEQUENCE [LARGE SCALE GENOMIC DNA]</scope>
    <source>
        <strain evidence="3 4">CP153-2</strain>
    </source>
</reference>
<dbReference type="OrthoDB" id="5193368at2"/>
<organism evidence="3 4">
    <name type="scientific">Modestobacter versicolor</name>
    <dbReference type="NCBI Taxonomy" id="429133"/>
    <lineage>
        <taxon>Bacteria</taxon>
        <taxon>Bacillati</taxon>
        <taxon>Actinomycetota</taxon>
        <taxon>Actinomycetes</taxon>
        <taxon>Geodermatophilales</taxon>
        <taxon>Geodermatophilaceae</taxon>
        <taxon>Modestobacter</taxon>
    </lineage>
</organism>
<proteinExistence type="predicted"/>
<feature type="transmembrane region" description="Helical" evidence="1">
    <location>
        <begin position="223"/>
        <end position="242"/>
    </location>
</feature>
<feature type="transmembrane region" description="Helical" evidence="1">
    <location>
        <begin position="33"/>
        <end position="53"/>
    </location>
</feature>
<accession>A0A323V2U8</accession>
<feature type="transmembrane region" description="Helical" evidence="1">
    <location>
        <begin position="316"/>
        <end position="335"/>
    </location>
</feature>
<evidence type="ECO:0000313" key="5">
    <source>
        <dbReference type="Proteomes" id="UP000580718"/>
    </source>
</evidence>
<keyword evidence="1" id="KW-1133">Transmembrane helix</keyword>
<feature type="transmembrane region" description="Helical" evidence="1">
    <location>
        <begin position="247"/>
        <end position="266"/>
    </location>
</feature>
<keyword evidence="4" id="KW-1185">Reference proteome</keyword>
<protein>
    <recommendedName>
        <fullName evidence="6">ABC transporter permease</fullName>
    </recommendedName>
</protein>
<dbReference type="EMBL" id="JACIBU010000001">
    <property type="protein sequence ID" value="MBB3676370.1"/>
    <property type="molecule type" value="Genomic_DNA"/>
</dbReference>
<keyword evidence="1" id="KW-0812">Transmembrane</keyword>
<dbReference type="RefSeq" id="WP_110554363.1">
    <property type="nucleotide sequence ID" value="NZ_JACIBU010000001.1"/>
</dbReference>
<feature type="transmembrane region" description="Helical" evidence="1">
    <location>
        <begin position="127"/>
        <end position="149"/>
    </location>
</feature>
<dbReference type="AlphaFoldDB" id="A0A323V2U8"/>
<keyword evidence="1" id="KW-0472">Membrane</keyword>
<reference evidence="2 5" key="2">
    <citation type="submission" date="2020-08" db="EMBL/GenBank/DDBJ databases">
        <title>Sequencing the genomes of 1000 actinobacteria strains.</title>
        <authorList>
            <person name="Klenk H.-P."/>
        </authorList>
    </citation>
    <scope>NUCLEOTIDE SEQUENCE [LARGE SCALE GENOMIC DNA]</scope>
    <source>
        <strain evidence="2 5">DSM 16678</strain>
    </source>
</reference>
<evidence type="ECO:0000313" key="2">
    <source>
        <dbReference type="EMBL" id="MBB3676370.1"/>
    </source>
</evidence>
<dbReference type="EMBL" id="QKNV01000438">
    <property type="protein sequence ID" value="PZA19097.1"/>
    <property type="molecule type" value="Genomic_DNA"/>
</dbReference>
<name>A0A323V2U8_9ACTN</name>
<feature type="transmembrane region" description="Helical" evidence="1">
    <location>
        <begin position="170"/>
        <end position="203"/>
    </location>
</feature>
<evidence type="ECO:0000256" key="1">
    <source>
        <dbReference type="SAM" id="Phobius"/>
    </source>
</evidence>
<gene>
    <name evidence="3" type="ORF">DMO24_22560</name>
    <name evidence="2" type="ORF">FHX36_002105</name>
</gene>